<evidence type="ECO:0000313" key="12">
    <source>
        <dbReference type="EMBL" id="KAJ7385359.1"/>
    </source>
</evidence>
<feature type="transmembrane region" description="Helical" evidence="10">
    <location>
        <begin position="199"/>
        <end position="222"/>
    </location>
</feature>
<keyword evidence="2" id="KW-1003">Cell membrane</keyword>
<dbReference type="SUPFAM" id="SSF81321">
    <property type="entry name" value="Family A G protein-coupled receptor-like"/>
    <property type="match status" value="1"/>
</dbReference>
<dbReference type="PRINTS" id="PR00237">
    <property type="entry name" value="GPCRRHODOPSN"/>
</dbReference>
<dbReference type="InterPro" id="IPR000276">
    <property type="entry name" value="GPCR_Rhodpsn"/>
</dbReference>
<keyword evidence="6 10" id="KW-0472">Membrane</keyword>
<evidence type="ECO:0000256" key="5">
    <source>
        <dbReference type="ARBA" id="ARBA00023040"/>
    </source>
</evidence>
<evidence type="ECO:0000256" key="7">
    <source>
        <dbReference type="ARBA" id="ARBA00023170"/>
    </source>
</evidence>
<evidence type="ECO:0000256" key="10">
    <source>
        <dbReference type="SAM" id="Phobius"/>
    </source>
</evidence>
<feature type="domain" description="G-protein coupled receptors family 1 profile" evidence="11">
    <location>
        <begin position="51"/>
        <end position="309"/>
    </location>
</feature>
<dbReference type="Pfam" id="PF00001">
    <property type="entry name" value="7tm_1"/>
    <property type="match status" value="1"/>
</dbReference>
<dbReference type="Gene3D" id="1.20.1070.10">
    <property type="entry name" value="Rhodopsin 7-helix transmembrane proteins"/>
    <property type="match status" value="1"/>
</dbReference>
<dbReference type="Proteomes" id="UP001163046">
    <property type="component" value="Unassembled WGS sequence"/>
</dbReference>
<evidence type="ECO:0000259" key="11">
    <source>
        <dbReference type="PROSITE" id="PS50262"/>
    </source>
</evidence>
<evidence type="ECO:0000313" key="13">
    <source>
        <dbReference type="Proteomes" id="UP001163046"/>
    </source>
</evidence>
<dbReference type="GO" id="GO:0005886">
    <property type="term" value="C:plasma membrane"/>
    <property type="evidence" value="ECO:0007669"/>
    <property type="project" value="UniProtKB-SubCell"/>
</dbReference>
<evidence type="ECO:0000256" key="6">
    <source>
        <dbReference type="ARBA" id="ARBA00023136"/>
    </source>
</evidence>
<feature type="transmembrane region" description="Helical" evidence="10">
    <location>
        <begin position="72"/>
        <end position="93"/>
    </location>
</feature>
<accession>A0A9W9ZSW4</accession>
<evidence type="ECO:0000256" key="3">
    <source>
        <dbReference type="ARBA" id="ARBA00022692"/>
    </source>
</evidence>
<name>A0A9W9ZSW4_9CNID</name>
<keyword evidence="3 10" id="KW-0812">Transmembrane</keyword>
<proteinExistence type="predicted"/>
<dbReference type="AlphaFoldDB" id="A0A9W9ZSW4"/>
<feature type="transmembrane region" description="Helical" evidence="10">
    <location>
        <begin position="113"/>
        <end position="134"/>
    </location>
</feature>
<evidence type="ECO:0000256" key="9">
    <source>
        <dbReference type="SAM" id="MobiDB-lite"/>
    </source>
</evidence>
<feature type="transmembrane region" description="Helical" evidence="10">
    <location>
        <begin position="38"/>
        <end position="60"/>
    </location>
</feature>
<organism evidence="12 13">
    <name type="scientific">Desmophyllum pertusum</name>
    <dbReference type="NCBI Taxonomy" id="174260"/>
    <lineage>
        <taxon>Eukaryota</taxon>
        <taxon>Metazoa</taxon>
        <taxon>Cnidaria</taxon>
        <taxon>Anthozoa</taxon>
        <taxon>Hexacorallia</taxon>
        <taxon>Scleractinia</taxon>
        <taxon>Caryophylliina</taxon>
        <taxon>Caryophylliidae</taxon>
        <taxon>Desmophyllum</taxon>
    </lineage>
</organism>
<comment type="caution">
    <text evidence="12">The sequence shown here is derived from an EMBL/GenBank/DDBJ whole genome shotgun (WGS) entry which is preliminary data.</text>
</comment>
<keyword evidence="7" id="KW-0675">Receptor</keyword>
<evidence type="ECO:0000256" key="2">
    <source>
        <dbReference type="ARBA" id="ARBA00022475"/>
    </source>
</evidence>
<keyword evidence="8" id="KW-0807">Transducer</keyword>
<feature type="transmembrane region" description="Helical" evidence="10">
    <location>
        <begin position="154"/>
        <end position="172"/>
    </location>
</feature>
<dbReference type="EMBL" id="MU825881">
    <property type="protein sequence ID" value="KAJ7385359.1"/>
    <property type="molecule type" value="Genomic_DNA"/>
</dbReference>
<dbReference type="GO" id="GO:0004930">
    <property type="term" value="F:G protein-coupled receptor activity"/>
    <property type="evidence" value="ECO:0007669"/>
    <property type="project" value="UniProtKB-KW"/>
</dbReference>
<gene>
    <name evidence="12" type="ORF">OS493_016438</name>
</gene>
<feature type="region of interest" description="Disordered" evidence="9">
    <location>
        <begin position="360"/>
        <end position="382"/>
    </location>
</feature>
<comment type="subcellular location">
    <subcellularLocation>
        <location evidence="1">Cell membrane</location>
        <topology evidence="1">Multi-pass membrane protein</topology>
    </subcellularLocation>
</comment>
<evidence type="ECO:0000256" key="8">
    <source>
        <dbReference type="ARBA" id="ARBA00023224"/>
    </source>
</evidence>
<evidence type="ECO:0000256" key="1">
    <source>
        <dbReference type="ARBA" id="ARBA00004651"/>
    </source>
</evidence>
<sequence length="406" mass="45161">MNISNATGASPDSDGEMVFLASYVVGMTSSTASKVFKIIPLALVTLASIVGNSIVIHAVYADVRMQTATNILIVSQSIVDLGTSVLVIPFALISVAYDGWIFGDRFCVANGFFNLYFTQITVLQLIIIAFDRYLVIVKPSYRAIDVKDAMKLTGLAWCVSFIGSFPWLPLLINRVKVVYFPGFYVCAQRFAQPIGGPELFSVAVTIVVFAVLPLVLIFYSYYHINKVIHLNKHRVSPVSLSNAQKLAIDVYAKSASTSKFVIGTSLVQVFPACFTLLLDGLQVGPIPYDFETAVKWIMWCHCLVKPIIYAAKSRMWARIIRRYLTAFPICSSILGRVVVKMASLSTFANRLKAYRLSKRKNTVRSKENSSTSETNTSQQRTEKPAWFNNMKQAWQANGQQDEFCAI</sequence>
<dbReference type="PANTHER" id="PTHR22752">
    <property type="entry name" value="G PROTEIN-COUPLED RECEPTOR"/>
    <property type="match status" value="1"/>
</dbReference>
<evidence type="ECO:0000256" key="4">
    <source>
        <dbReference type="ARBA" id="ARBA00022989"/>
    </source>
</evidence>
<feature type="compositionally biased region" description="Low complexity" evidence="9">
    <location>
        <begin position="368"/>
        <end position="379"/>
    </location>
</feature>
<reference evidence="12" key="1">
    <citation type="submission" date="2023-01" db="EMBL/GenBank/DDBJ databases">
        <title>Genome assembly of the deep-sea coral Lophelia pertusa.</title>
        <authorList>
            <person name="Herrera S."/>
            <person name="Cordes E."/>
        </authorList>
    </citation>
    <scope>NUCLEOTIDE SEQUENCE</scope>
    <source>
        <strain evidence="12">USNM1676648</strain>
        <tissue evidence="12">Polyp</tissue>
    </source>
</reference>
<dbReference type="PROSITE" id="PS50262">
    <property type="entry name" value="G_PROTEIN_RECEP_F1_2"/>
    <property type="match status" value="1"/>
</dbReference>
<keyword evidence="13" id="KW-1185">Reference proteome</keyword>
<protein>
    <recommendedName>
        <fullName evidence="11">G-protein coupled receptors family 1 profile domain-containing protein</fullName>
    </recommendedName>
</protein>
<keyword evidence="4 10" id="KW-1133">Transmembrane helix</keyword>
<keyword evidence="5" id="KW-0297">G-protein coupled receptor</keyword>
<dbReference type="InterPro" id="IPR017452">
    <property type="entry name" value="GPCR_Rhodpsn_7TM"/>
</dbReference>
<dbReference type="OrthoDB" id="9927625at2759"/>